<dbReference type="AlphaFoldDB" id="A0AAD4CIU7"/>
<feature type="transmembrane region" description="Helical" evidence="6">
    <location>
        <begin position="504"/>
        <end position="523"/>
    </location>
</feature>
<comment type="caution">
    <text evidence="7">The sequence shown here is derived from an EMBL/GenBank/DDBJ whole genome shotgun (WGS) entry which is preliminary data.</text>
</comment>
<reference evidence="7" key="1">
    <citation type="journal article" date="2019" name="Beilstein J. Org. Chem.">
        <title>Nanangenines: drimane sesquiterpenoids as the dominant metabolite cohort of a novel Australian fungus, Aspergillus nanangensis.</title>
        <authorList>
            <person name="Lacey H.J."/>
            <person name="Gilchrist C.L.M."/>
            <person name="Crombie A."/>
            <person name="Kalaitzis J.A."/>
            <person name="Vuong D."/>
            <person name="Rutledge P.J."/>
            <person name="Turner P."/>
            <person name="Pitt J.I."/>
            <person name="Lacey E."/>
            <person name="Chooi Y.H."/>
            <person name="Piggott A.M."/>
        </authorList>
    </citation>
    <scope>NUCLEOTIDE SEQUENCE</scope>
    <source>
        <strain evidence="7">MST-FP2251</strain>
    </source>
</reference>
<sequence>MNDRLSDNAHAGPKSLPRVIITNPTDGPSKPSEENASTEETPPEKPPTPRSVNLAVVLIICCISITAYWAGDITKALKTAEMNISNAQFSLLEASEDFMSTILLLPFEIVTDRLGGAVILVYGKALYTFGTILVAAAVTVRSYKFMIVGRIVAALGNVSTEMAEYKMFSSWFAPSQGFAFLVALRQASAKAGAFIGKGTANTIAEDRGLEWVFRVAVFVNLFGNISTIAFWIINRYCEQHYEDPKDMATQENLRKAKFEFRKLKDLPWMYWSIMGFALFEASTSVTFSQNATELAEMRFHVDPVAAGWYAAVSQNGGLFFVPLLGMFLDRFGHRASASTAASYVTYGVVRTMALTCTVDGIRMTIWEEGIFATALACKEIMNSTANLIVRVITGVIQDADDNSYDRVMKGYLTLSAGFFAVSLAIFLTALVNPNLRPLQWSRQERFAKGPTYLARIRNLSLLRLGQDTKRSFRRVWSGFVNFAARDNVLEVALGLIIAKAFTKVVTSFVADVVLPIVSLLPFLNRNLDQKFAVLSEGPNFVEGKGYNTLDQARSDGALVLAYGVFLETIISFFGVSLTLYAVAQLYMYISHDTIIKPTVRCKYCRKFIGKRALRCIYCSSWQDGREDLEQLG</sequence>
<evidence type="ECO:0000256" key="4">
    <source>
        <dbReference type="ARBA" id="ARBA00023136"/>
    </source>
</evidence>
<feature type="transmembrane region" description="Helical" evidence="6">
    <location>
        <begin position="114"/>
        <end position="140"/>
    </location>
</feature>
<feature type="transmembrane region" description="Helical" evidence="6">
    <location>
        <begin position="308"/>
        <end position="328"/>
    </location>
</feature>
<keyword evidence="4 6" id="KW-0472">Membrane</keyword>
<dbReference type="GO" id="GO:0008381">
    <property type="term" value="F:mechanosensitive monoatomic ion channel activity"/>
    <property type="evidence" value="ECO:0007669"/>
    <property type="project" value="TreeGrafter"/>
</dbReference>
<feature type="region of interest" description="Disordered" evidence="5">
    <location>
        <begin position="1"/>
        <end position="49"/>
    </location>
</feature>
<dbReference type="InterPro" id="IPR037673">
    <property type="entry name" value="MSC/AndL"/>
</dbReference>
<keyword evidence="3 6" id="KW-1133">Transmembrane helix</keyword>
<accession>A0AAD4CIU7</accession>
<dbReference type="GO" id="GO:0016020">
    <property type="term" value="C:membrane"/>
    <property type="evidence" value="ECO:0007669"/>
    <property type="project" value="UniProtKB-SubCell"/>
</dbReference>
<dbReference type="PANTHER" id="PTHR30266">
    <property type="entry name" value="MECHANOSENSITIVE CHANNEL MSCL"/>
    <property type="match status" value="1"/>
</dbReference>
<gene>
    <name evidence="7" type="ORF">FE257_011320</name>
</gene>
<dbReference type="PANTHER" id="PTHR30266:SF2">
    <property type="entry name" value="LARGE-CONDUCTANCE MECHANOSENSITIVE CHANNEL"/>
    <property type="match status" value="1"/>
</dbReference>
<evidence type="ECO:0000256" key="6">
    <source>
        <dbReference type="SAM" id="Phobius"/>
    </source>
</evidence>
<dbReference type="Pfam" id="PF01741">
    <property type="entry name" value="MscL"/>
    <property type="match status" value="1"/>
</dbReference>
<feature type="transmembrane region" description="Helical" evidence="6">
    <location>
        <begin position="268"/>
        <end position="287"/>
    </location>
</feature>
<dbReference type="EMBL" id="VCAU01000075">
    <property type="protein sequence ID" value="KAF9886548.1"/>
    <property type="molecule type" value="Genomic_DNA"/>
</dbReference>
<feature type="transmembrane region" description="Helical" evidence="6">
    <location>
        <begin position="52"/>
        <end position="71"/>
    </location>
</feature>
<name>A0AAD4CIU7_ASPNN</name>
<protein>
    <recommendedName>
        <fullName evidence="9">Major facilitator superfamily (MFS) profile domain-containing protein</fullName>
    </recommendedName>
</protein>
<keyword evidence="2 6" id="KW-0812">Transmembrane</keyword>
<dbReference type="SUPFAM" id="SSF81330">
    <property type="entry name" value="Gated mechanosensitive channel"/>
    <property type="match status" value="1"/>
</dbReference>
<feature type="transmembrane region" description="Helical" evidence="6">
    <location>
        <begin position="211"/>
        <end position="233"/>
    </location>
</feature>
<feature type="transmembrane region" description="Helical" evidence="6">
    <location>
        <begin position="411"/>
        <end position="432"/>
    </location>
</feature>
<dbReference type="Gene3D" id="1.20.1250.20">
    <property type="entry name" value="MFS general substrate transporter like domains"/>
    <property type="match status" value="1"/>
</dbReference>
<evidence type="ECO:0000313" key="7">
    <source>
        <dbReference type="EMBL" id="KAF9886548.1"/>
    </source>
</evidence>
<organism evidence="7 8">
    <name type="scientific">Aspergillus nanangensis</name>
    <dbReference type="NCBI Taxonomy" id="2582783"/>
    <lineage>
        <taxon>Eukaryota</taxon>
        <taxon>Fungi</taxon>
        <taxon>Dikarya</taxon>
        <taxon>Ascomycota</taxon>
        <taxon>Pezizomycotina</taxon>
        <taxon>Eurotiomycetes</taxon>
        <taxon>Eurotiomycetidae</taxon>
        <taxon>Eurotiales</taxon>
        <taxon>Aspergillaceae</taxon>
        <taxon>Aspergillus</taxon>
        <taxon>Aspergillus subgen. Circumdati</taxon>
    </lineage>
</organism>
<comment type="subcellular location">
    <subcellularLocation>
        <location evidence="1">Membrane</location>
        <topology evidence="1">Multi-pass membrane protein</topology>
    </subcellularLocation>
</comment>
<evidence type="ECO:0008006" key="9">
    <source>
        <dbReference type="Google" id="ProtNLM"/>
    </source>
</evidence>
<dbReference type="Gene3D" id="1.10.1200.120">
    <property type="entry name" value="Large-conductance mechanosensitive channel, MscL, domain 1"/>
    <property type="match status" value="1"/>
</dbReference>
<dbReference type="FunFam" id="1.10.1200.120:FF:000004">
    <property type="entry name" value="Ion channel, putative"/>
    <property type="match status" value="1"/>
</dbReference>
<feature type="transmembrane region" description="Helical" evidence="6">
    <location>
        <begin position="559"/>
        <end position="582"/>
    </location>
</feature>
<keyword evidence="8" id="KW-1185">Reference proteome</keyword>
<dbReference type="InterPro" id="IPR011701">
    <property type="entry name" value="MFS"/>
</dbReference>
<dbReference type="Proteomes" id="UP001194746">
    <property type="component" value="Unassembled WGS sequence"/>
</dbReference>
<dbReference type="InterPro" id="IPR036019">
    <property type="entry name" value="MscL_channel"/>
</dbReference>
<evidence type="ECO:0000256" key="5">
    <source>
        <dbReference type="SAM" id="MobiDB-lite"/>
    </source>
</evidence>
<evidence type="ECO:0000256" key="1">
    <source>
        <dbReference type="ARBA" id="ARBA00004141"/>
    </source>
</evidence>
<dbReference type="Pfam" id="PF07690">
    <property type="entry name" value="MFS_1"/>
    <property type="match status" value="1"/>
</dbReference>
<evidence type="ECO:0000256" key="2">
    <source>
        <dbReference type="ARBA" id="ARBA00022692"/>
    </source>
</evidence>
<reference evidence="7" key="2">
    <citation type="submission" date="2020-02" db="EMBL/GenBank/DDBJ databases">
        <authorList>
            <person name="Gilchrist C.L.M."/>
            <person name="Chooi Y.-H."/>
        </authorList>
    </citation>
    <scope>NUCLEOTIDE SEQUENCE</scope>
    <source>
        <strain evidence="7">MST-FP2251</strain>
    </source>
</reference>
<dbReference type="InterPro" id="IPR036259">
    <property type="entry name" value="MFS_trans_sf"/>
</dbReference>
<proteinExistence type="predicted"/>
<evidence type="ECO:0000313" key="8">
    <source>
        <dbReference type="Proteomes" id="UP001194746"/>
    </source>
</evidence>
<dbReference type="SUPFAM" id="SSF103473">
    <property type="entry name" value="MFS general substrate transporter"/>
    <property type="match status" value="1"/>
</dbReference>
<evidence type="ECO:0000256" key="3">
    <source>
        <dbReference type="ARBA" id="ARBA00022989"/>
    </source>
</evidence>